<dbReference type="Proteomes" id="UP000735302">
    <property type="component" value="Unassembled WGS sequence"/>
</dbReference>
<proteinExistence type="predicted"/>
<accession>A0AAV4B7A8</accession>
<dbReference type="EMBL" id="BLXT01004584">
    <property type="protein sequence ID" value="GFO15033.1"/>
    <property type="molecule type" value="Genomic_DNA"/>
</dbReference>
<sequence length="125" mass="13861">MYKAKKREGQSNISLHSDTSRLGVIEEASQQASPAMSVQVIGSGVDQGTATCDNSRVSKPLGVEDMVAYNDSPFRQVERRYDRTSSVPMDIESIRQKQIFSRGWCDADHSKLKNPGNEEVEPVSQ</sequence>
<feature type="region of interest" description="Disordered" evidence="1">
    <location>
        <begin position="1"/>
        <end position="22"/>
    </location>
</feature>
<comment type="caution">
    <text evidence="2">The sequence shown here is derived from an EMBL/GenBank/DDBJ whole genome shotgun (WGS) entry which is preliminary data.</text>
</comment>
<keyword evidence="3" id="KW-1185">Reference proteome</keyword>
<evidence type="ECO:0000313" key="2">
    <source>
        <dbReference type="EMBL" id="GFO15033.1"/>
    </source>
</evidence>
<name>A0AAV4B7A8_9GAST</name>
<reference evidence="2 3" key="1">
    <citation type="journal article" date="2021" name="Elife">
        <title>Chloroplast acquisition without the gene transfer in kleptoplastic sea slugs, Plakobranchus ocellatus.</title>
        <authorList>
            <person name="Maeda T."/>
            <person name="Takahashi S."/>
            <person name="Yoshida T."/>
            <person name="Shimamura S."/>
            <person name="Takaki Y."/>
            <person name="Nagai Y."/>
            <person name="Toyoda A."/>
            <person name="Suzuki Y."/>
            <person name="Arimoto A."/>
            <person name="Ishii H."/>
            <person name="Satoh N."/>
            <person name="Nishiyama T."/>
            <person name="Hasebe M."/>
            <person name="Maruyama T."/>
            <person name="Minagawa J."/>
            <person name="Obokata J."/>
            <person name="Shigenobu S."/>
        </authorList>
    </citation>
    <scope>NUCLEOTIDE SEQUENCE [LARGE SCALE GENOMIC DNA]</scope>
</reference>
<evidence type="ECO:0000313" key="3">
    <source>
        <dbReference type="Proteomes" id="UP000735302"/>
    </source>
</evidence>
<dbReference type="AlphaFoldDB" id="A0AAV4B7A8"/>
<evidence type="ECO:0000256" key="1">
    <source>
        <dbReference type="SAM" id="MobiDB-lite"/>
    </source>
</evidence>
<organism evidence="2 3">
    <name type="scientific">Plakobranchus ocellatus</name>
    <dbReference type="NCBI Taxonomy" id="259542"/>
    <lineage>
        <taxon>Eukaryota</taxon>
        <taxon>Metazoa</taxon>
        <taxon>Spiralia</taxon>
        <taxon>Lophotrochozoa</taxon>
        <taxon>Mollusca</taxon>
        <taxon>Gastropoda</taxon>
        <taxon>Heterobranchia</taxon>
        <taxon>Euthyneura</taxon>
        <taxon>Panpulmonata</taxon>
        <taxon>Sacoglossa</taxon>
        <taxon>Placobranchoidea</taxon>
        <taxon>Plakobranchidae</taxon>
        <taxon>Plakobranchus</taxon>
    </lineage>
</organism>
<protein>
    <submittedName>
        <fullName evidence="2">Uncharacterized protein</fullName>
    </submittedName>
</protein>
<gene>
    <name evidence="2" type="ORF">PoB_004153800</name>
</gene>